<feature type="domain" description="Methyltransferase regulatory" evidence="1">
    <location>
        <begin position="209"/>
        <end position="291"/>
    </location>
</feature>
<evidence type="ECO:0000259" key="1">
    <source>
        <dbReference type="Pfam" id="PF10119"/>
    </source>
</evidence>
<accession>A0ABT2AM49</accession>
<keyword evidence="2" id="KW-0808">Transferase</keyword>
<dbReference type="InterPro" id="IPR029063">
    <property type="entry name" value="SAM-dependent_MTases_sf"/>
</dbReference>
<dbReference type="GO" id="GO:0032259">
    <property type="term" value="P:methylation"/>
    <property type="evidence" value="ECO:0007669"/>
    <property type="project" value="UniProtKB-KW"/>
</dbReference>
<name>A0ABT2AM49_9BURK</name>
<reference evidence="2 3" key="1">
    <citation type="submission" date="2022-08" db="EMBL/GenBank/DDBJ databases">
        <title>Reclassification of Massilia species as members of the genera Telluria, Duganella, Pseudoduganella, Mokoshia gen. nov. and Zemynaea gen. nov. using orthogonal and non-orthogonal genome-based approaches.</title>
        <authorList>
            <person name="Bowman J.P."/>
        </authorList>
    </citation>
    <scope>NUCLEOTIDE SEQUENCE [LARGE SCALE GENOMIC DNA]</scope>
    <source>
        <strain evidence="2 3">JCM 31661</strain>
    </source>
</reference>
<dbReference type="Pfam" id="PF10119">
    <property type="entry name" value="MethyTransf_Reg"/>
    <property type="match status" value="1"/>
</dbReference>
<dbReference type="EMBL" id="JANUHA010000008">
    <property type="protein sequence ID" value="MCS0597289.1"/>
    <property type="molecule type" value="Genomic_DNA"/>
</dbReference>
<dbReference type="RefSeq" id="WP_258828318.1">
    <property type="nucleotide sequence ID" value="NZ_JANUHA010000008.1"/>
</dbReference>
<protein>
    <submittedName>
        <fullName evidence="2">Methyltransferase regulatory domain-containing protein</fullName>
    </submittedName>
</protein>
<proteinExistence type="predicted"/>
<organism evidence="2 3">
    <name type="scientific">Massilia agri</name>
    <dbReference type="NCBI Taxonomy" id="1886785"/>
    <lineage>
        <taxon>Bacteria</taxon>
        <taxon>Pseudomonadati</taxon>
        <taxon>Pseudomonadota</taxon>
        <taxon>Betaproteobacteria</taxon>
        <taxon>Burkholderiales</taxon>
        <taxon>Oxalobacteraceae</taxon>
        <taxon>Telluria group</taxon>
        <taxon>Massilia</taxon>
    </lineage>
</organism>
<dbReference type="GO" id="GO:0008168">
    <property type="term" value="F:methyltransferase activity"/>
    <property type="evidence" value="ECO:0007669"/>
    <property type="project" value="UniProtKB-KW"/>
</dbReference>
<dbReference type="Gene3D" id="3.40.50.150">
    <property type="entry name" value="Vaccinia Virus protein VP39"/>
    <property type="match status" value="1"/>
</dbReference>
<dbReference type="Proteomes" id="UP001206572">
    <property type="component" value="Unassembled WGS sequence"/>
</dbReference>
<evidence type="ECO:0000313" key="2">
    <source>
        <dbReference type="EMBL" id="MCS0597289.1"/>
    </source>
</evidence>
<dbReference type="SUPFAM" id="SSF53335">
    <property type="entry name" value="S-adenosyl-L-methionine-dependent methyltransferases"/>
    <property type="match status" value="1"/>
</dbReference>
<dbReference type="InterPro" id="IPR018773">
    <property type="entry name" value="MeTrfase_reg_dom_prd"/>
</dbReference>
<gene>
    <name evidence="2" type="ORF">NX780_13130</name>
</gene>
<keyword evidence="2" id="KW-0489">Methyltransferase</keyword>
<evidence type="ECO:0000313" key="3">
    <source>
        <dbReference type="Proteomes" id="UP001206572"/>
    </source>
</evidence>
<keyword evidence="3" id="KW-1185">Reference proteome</keyword>
<sequence>MTEVEYTYGYYTELNPLRTRLALLNAGYAYPEVHTACELGFGQGLSVNIHGAASNAEWFGTDFNPTQANFAKDLSGSPERAARLFDESFDAFCSRVDLPDFDFIGLHGIWSWVSDANRAVIADFIKRKLKVGGVLYISYNTQPGWAALAPMRDLLTGFCDALAASGLHTAQRIGASLDFAEKVLDSGALYGKANPTVAVQLKRLRSQPTNYLAHEYFNRDWVPMAFSRMGDWMESLKLQFAGSAHYLDQINGINLSADQARLLEEIPDWRFRESVKDFMVNQRFRRDYWIKGGRRLSPFERTDRLRVQRVILVTPPDQVKLQANGPLGSATLKEEIYCPILDVLTDHQPHSLSDIEKAVAGKGLQLAHVVEAIMVLAGNGNIYSVQDDEVIRKAKPATDAFNARLYEKARYSADIAYLASPVTGGALSANRFEQLALLARRSGMKQPSEWTRYIADLMVAQNQRIVKDGKPIESAAEQFEEIGNRAAEFARVREPIFRALGIE</sequence>
<comment type="caution">
    <text evidence="2">The sequence shown here is derived from an EMBL/GenBank/DDBJ whole genome shotgun (WGS) entry which is preliminary data.</text>
</comment>